<evidence type="ECO:0000313" key="3">
    <source>
        <dbReference type="Proteomes" id="UP000298663"/>
    </source>
</evidence>
<keyword evidence="1" id="KW-0812">Transmembrane</keyword>
<feature type="transmembrane region" description="Helical" evidence="1">
    <location>
        <begin position="24"/>
        <end position="41"/>
    </location>
</feature>
<dbReference type="AlphaFoldDB" id="A0A4U5MJP5"/>
<dbReference type="EMBL" id="AZBU02000007">
    <property type="protein sequence ID" value="TKR69626.1"/>
    <property type="molecule type" value="Genomic_DNA"/>
</dbReference>
<keyword evidence="1" id="KW-0472">Membrane</keyword>
<organism evidence="2 3">
    <name type="scientific">Steinernema carpocapsae</name>
    <name type="common">Entomopathogenic nematode</name>
    <dbReference type="NCBI Taxonomy" id="34508"/>
    <lineage>
        <taxon>Eukaryota</taxon>
        <taxon>Metazoa</taxon>
        <taxon>Ecdysozoa</taxon>
        <taxon>Nematoda</taxon>
        <taxon>Chromadorea</taxon>
        <taxon>Rhabditida</taxon>
        <taxon>Tylenchina</taxon>
        <taxon>Panagrolaimomorpha</taxon>
        <taxon>Strongyloidoidea</taxon>
        <taxon>Steinernematidae</taxon>
        <taxon>Steinernema</taxon>
    </lineage>
</organism>
<comment type="caution">
    <text evidence="2">The sequence shown here is derived from an EMBL/GenBank/DDBJ whole genome shotgun (WGS) entry which is preliminary data.</text>
</comment>
<feature type="transmembrane region" description="Helical" evidence="1">
    <location>
        <begin position="104"/>
        <end position="121"/>
    </location>
</feature>
<accession>A0A4U5MJP5</accession>
<protein>
    <submittedName>
        <fullName evidence="2">Uncharacterized protein</fullName>
    </submittedName>
</protein>
<name>A0A4U5MJP5_STECR</name>
<dbReference type="Proteomes" id="UP000298663">
    <property type="component" value="Unassembled WGS sequence"/>
</dbReference>
<gene>
    <name evidence="2" type="ORF">L596_021765</name>
</gene>
<evidence type="ECO:0000256" key="1">
    <source>
        <dbReference type="SAM" id="Phobius"/>
    </source>
</evidence>
<keyword evidence="3" id="KW-1185">Reference proteome</keyword>
<feature type="transmembrane region" description="Helical" evidence="1">
    <location>
        <begin position="53"/>
        <end position="84"/>
    </location>
</feature>
<feature type="transmembrane region" description="Helical" evidence="1">
    <location>
        <begin position="142"/>
        <end position="164"/>
    </location>
</feature>
<evidence type="ECO:0000313" key="2">
    <source>
        <dbReference type="EMBL" id="TKR69626.1"/>
    </source>
</evidence>
<reference evidence="2 3" key="1">
    <citation type="journal article" date="2015" name="Genome Biol.">
        <title>Comparative genomics of Steinernema reveals deeply conserved gene regulatory networks.</title>
        <authorList>
            <person name="Dillman A.R."/>
            <person name="Macchietto M."/>
            <person name="Porter C.F."/>
            <person name="Rogers A."/>
            <person name="Williams B."/>
            <person name="Antoshechkin I."/>
            <person name="Lee M.M."/>
            <person name="Goodwin Z."/>
            <person name="Lu X."/>
            <person name="Lewis E.E."/>
            <person name="Goodrich-Blair H."/>
            <person name="Stock S.P."/>
            <person name="Adams B.J."/>
            <person name="Sternberg P.W."/>
            <person name="Mortazavi A."/>
        </authorList>
    </citation>
    <scope>NUCLEOTIDE SEQUENCE [LARGE SCALE GENOMIC DNA]</scope>
    <source>
        <strain evidence="2 3">ALL</strain>
    </source>
</reference>
<sequence length="199" mass="22831">MTICQSILDYRLERVLGVLVQSNWFLYLSLSLVLAVDRLLIFSPINPILNTYIIVFLLILSWLFFALVTVVESLPGFGLTYATFLIWLHKKDNGPHLLFEVESYVDPCTLIVILAIYLLVVGRLIMIKLSSTGYSVSLKLELRILVSAVISFIYEFFLVTLSFWNPIQFSDKKYFYVCLNIIQSKLQEETKGVDVSEKA</sequence>
<proteinExistence type="predicted"/>
<reference evidence="2 3" key="2">
    <citation type="journal article" date="2019" name="G3 (Bethesda)">
        <title>Hybrid Assembly of the Genome of the Entomopathogenic Nematode Steinernema carpocapsae Identifies the X-Chromosome.</title>
        <authorList>
            <person name="Serra L."/>
            <person name="Macchietto M."/>
            <person name="Macias-Munoz A."/>
            <person name="McGill C.J."/>
            <person name="Rodriguez I.M."/>
            <person name="Rodriguez B."/>
            <person name="Murad R."/>
            <person name="Mortazavi A."/>
        </authorList>
    </citation>
    <scope>NUCLEOTIDE SEQUENCE [LARGE SCALE GENOMIC DNA]</scope>
    <source>
        <strain evidence="2 3">ALL</strain>
    </source>
</reference>
<keyword evidence="1" id="KW-1133">Transmembrane helix</keyword>